<feature type="transmembrane region" description="Helical" evidence="1">
    <location>
        <begin position="657"/>
        <end position="680"/>
    </location>
</feature>
<accession>A0A1H7AUE0</accession>
<reference evidence="3" key="1">
    <citation type="submission" date="2016-10" db="EMBL/GenBank/DDBJ databases">
        <authorList>
            <person name="Varghese N."/>
            <person name="Submissions S."/>
        </authorList>
    </citation>
    <scope>NUCLEOTIDE SEQUENCE [LARGE SCALE GENOMIC DNA]</scope>
    <source>
        <strain evidence="3">CGMCC 1.6763</strain>
    </source>
</reference>
<dbReference type="PANTHER" id="PTHR37305">
    <property type="entry name" value="INTEGRAL MEMBRANE PROTEIN-RELATED"/>
    <property type="match status" value="1"/>
</dbReference>
<keyword evidence="1" id="KW-0812">Transmembrane</keyword>
<feature type="transmembrane region" description="Helical" evidence="1">
    <location>
        <begin position="207"/>
        <end position="238"/>
    </location>
</feature>
<evidence type="ECO:0000256" key="1">
    <source>
        <dbReference type="SAM" id="Phobius"/>
    </source>
</evidence>
<evidence type="ECO:0000313" key="3">
    <source>
        <dbReference type="Proteomes" id="UP000199200"/>
    </source>
</evidence>
<feature type="transmembrane region" description="Helical" evidence="1">
    <location>
        <begin position="803"/>
        <end position="827"/>
    </location>
</feature>
<feature type="transmembrane region" description="Helical" evidence="1">
    <location>
        <begin position="342"/>
        <end position="364"/>
    </location>
</feature>
<feature type="transmembrane region" description="Helical" evidence="1">
    <location>
        <begin position="403"/>
        <end position="422"/>
    </location>
</feature>
<name>A0A1H7AUE0_9BACL</name>
<proteinExistence type="predicted"/>
<feature type="transmembrane region" description="Helical" evidence="1">
    <location>
        <begin position="15"/>
        <end position="32"/>
    </location>
</feature>
<sequence>MLTFELKKIWRSRKIVLLITLLLTVIIVVYISNRESQENWKEEAFAQTDEYRSSIQVEEKRLMEELESGTLPGLEMRQEALSEVSRTLYEWRNEIYHENWSDYPEFEQAFIKGVRNYQEHGGTFDSLEGLKLEIAEAKTKWMVEHGIAYENEQYPLSPHLFLKDTSVFLFSLPGLALLILLFGNIEVMERESHTWRLLRSTPLHSRLVLLSKFVSLLIVVVFYVFIAIGTTLLLPILLGGGKVEWLYPIVVGDDQGFSIISFSAWLGRGVLIFACSIIFLFTLSILVGIRTVYSFPALSITFFIGLLGYVTADLIPFPYHAFTSLRWTEIVYSMPNGSDWKIVAVSLTCSAILLVLALFTPVSSTENRIASLRRFSGEKLTAGKRNAVKLAVFEWRKVKRLGLFRQGLILLLLAISFGYYLLHESAEKHRETYFDRVREQAEINLSLKKELLKWAEEAEQMSVETDAGNSGENNRTPADDMRETSRMYEVRHSIELDKIEAFEERDWRRFYANQFFTIFSSYRMTIGNFYNVGSGSAPVGIGTFNEDVSLAEKEWMMEHDVAPVFPGELAVSVRDNWGDHEKERRQWKAENRKVDAGGLFSIYHLLSSAMYLLPILLFVFLLGGGFAAERGKKRPIDFLLTQPVHPSSVFMGKAMNAVIAAAASMTGLYGLILLLGTIFYRFGDWSYPILYYVPEKIASGPDYGGMRSSGYGYGFIPLGDYVWQGIVLSLLSLAFLLILSIALSIFFRHTATVLALTFLLAGGGFYMARTTLQEMAAYLPFTYLEAGRILNGELATELNEPSIGFWTGAVVMALSIVILVVAGYCFLRSGYKIKRG</sequence>
<keyword evidence="3" id="KW-1185">Reference proteome</keyword>
<feature type="transmembrane region" description="Helical" evidence="1">
    <location>
        <begin position="300"/>
        <end position="322"/>
    </location>
</feature>
<feature type="transmembrane region" description="Helical" evidence="1">
    <location>
        <begin position="609"/>
        <end position="628"/>
    </location>
</feature>
<feature type="transmembrane region" description="Helical" evidence="1">
    <location>
        <begin position="721"/>
        <end position="743"/>
    </location>
</feature>
<feature type="transmembrane region" description="Helical" evidence="1">
    <location>
        <begin position="270"/>
        <end position="293"/>
    </location>
</feature>
<feature type="transmembrane region" description="Helical" evidence="1">
    <location>
        <begin position="167"/>
        <end position="187"/>
    </location>
</feature>
<feature type="transmembrane region" description="Helical" evidence="1">
    <location>
        <begin position="750"/>
        <end position="768"/>
    </location>
</feature>
<dbReference type="PANTHER" id="PTHR37305:SF1">
    <property type="entry name" value="MEMBRANE PROTEIN"/>
    <property type="match status" value="1"/>
</dbReference>
<dbReference type="AlphaFoldDB" id="A0A1H7AUE0"/>
<dbReference type="Pfam" id="PF12679">
    <property type="entry name" value="ABC2_membrane_2"/>
    <property type="match status" value="1"/>
</dbReference>
<dbReference type="STRING" id="426757.SAMN04488127_2474"/>
<organism evidence="2 3">
    <name type="scientific">Bhargavaea ginsengi</name>
    <dbReference type="NCBI Taxonomy" id="426757"/>
    <lineage>
        <taxon>Bacteria</taxon>
        <taxon>Bacillati</taxon>
        <taxon>Bacillota</taxon>
        <taxon>Bacilli</taxon>
        <taxon>Bacillales</taxon>
        <taxon>Caryophanaceae</taxon>
        <taxon>Bhargavaea</taxon>
    </lineage>
</organism>
<dbReference type="Proteomes" id="UP000199200">
    <property type="component" value="Unassembled WGS sequence"/>
</dbReference>
<keyword evidence="1" id="KW-1133">Transmembrane helix</keyword>
<keyword evidence="1" id="KW-0472">Membrane</keyword>
<dbReference type="RefSeq" id="WP_177168383.1">
    <property type="nucleotide sequence ID" value="NZ_FNZF01000005.1"/>
</dbReference>
<evidence type="ECO:0000313" key="2">
    <source>
        <dbReference type="EMBL" id="SEJ68254.1"/>
    </source>
</evidence>
<dbReference type="EMBL" id="FNZF01000005">
    <property type="protein sequence ID" value="SEJ68254.1"/>
    <property type="molecule type" value="Genomic_DNA"/>
</dbReference>
<gene>
    <name evidence="2" type="ORF">SAMN04488127_2474</name>
</gene>
<protein>
    <submittedName>
        <fullName evidence="2">ABC-type transport system involved in multi-copper enzyme maturation, permease component</fullName>
    </submittedName>
</protein>